<sequence>MVDIETLTNKKIDTDLEAPAILKKTVDHPLTLKLCLGMGNWPVKQQEREEVLLKVVPPLDRSYVRWLARDIARIHGFTPRNPRAVEPPEHYKEYMRLNGWLDVNLDDPDLAHLFK</sequence>
<dbReference type="EMBL" id="RXIC02000020">
    <property type="protein sequence ID" value="KAB1222637.1"/>
    <property type="molecule type" value="Genomic_DNA"/>
</dbReference>
<name>A0A6A1WFI7_9ROSI</name>
<dbReference type="Pfam" id="PF25111">
    <property type="entry name" value="AtTam9"/>
    <property type="match status" value="1"/>
</dbReference>
<protein>
    <submittedName>
        <fullName evidence="1">Uncharacterized protein</fullName>
    </submittedName>
</protein>
<accession>A0A6A1WFI7</accession>
<evidence type="ECO:0000313" key="1">
    <source>
        <dbReference type="EMBL" id="KAB1222637.1"/>
    </source>
</evidence>
<comment type="caution">
    <text evidence="1">The sequence shown here is derived from an EMBL/GenBank/DDBJ whole genome shotgun (WGS) entry which is preliminary data.</text>
</comment>
<organism evidence="1 2">
    <name type="scientific">Morella rubra</name>
    <name type="common">Chinese bayberry</name>
    <dbReference type="NCBI Taxonomy" id="262757"/>
    <lineage>
        <taxon>Eukaryota</taxon>
        <taxon>Viridiplantae</taxon>
        <taxon>Streptophyta</taxon>
        <taxon>Embryophyta</taxon>
        <taxon>Tracheophyta</taxon>
        <taxon>Spermatophyta</taxon>
        <taxon>Magnoliopsida</taxon>
        <taxon>eudicotyledons</taxon>
        <taxon>Gunneridae</taxon>
        <taxon>Pentapetalae</taxon>
        <taxon>rosids</taxon>
        <taxon>fabids</taxon>
        <taxon>Fagales</taxon>
        <taxon>Myricaceae</taxon>
        <taxon>Morella</taxon>
    </lineage>
</organism>
<keyword evidence="2" id="KW-1185">Reference proteome</keyword>
<reference evidence="1 2" key="1">
    <citation type="journal article" date="2019" name="Plant Biotechnol. J.">
        <title>The red bayberry genome and genetic basis of sex determination.</title>
        <authorList>
            <person name="Jia H.M."/>
            <person name="Jia H.J."/>
            <person name="Cai Q.L."/>
            <person name="Wang Y."/>
            <person name="Zhao H.B."/>
            <person name="Yang W.F."/>
            <person name="Wang G.Y."/>
            <person name="Li Y.H."/>
            <person name="Zhan D.L."/>
            <person name="Shen Y.T."/>
            <person name="Niu Q.F."/>
            <person name="Chang L."/>
            <person name="Qiu J."/>
            <person name="Zhao L."/>
            <person name="Xie H.B."/>
            <person name="Fu W.Y."/>
            <person name="Jin J."/>
            <person name="Li X.W."/>
            <person name="Jiao Y."/>
            <person name="Zhou C.C."/>
            <person name="Tu T."/>
            <person name="Chai C.Y."/>
            <person name="Gao J.L."/>
            <person name="Fan L.J."/>
            <person name="van de Weg E."/>
            <person name="Wang J.Y."/>
            <person name="Gao Z.S."/>
        </authorList>
    </citation>
    <scope>NUCLEOTIDE SEQUENCE [LARGE SCALE GENOMIC DNA]</scope>
    <source>
        <tissue evidence="1">Leaves</tissue>
    </source>
</reference>
<evidence type="ECO:0000313" key="2">
    <source>
        <dbReference type="Proteomes" id="UP000516437"/>
    </source>
</evidence>
<dbReference type="Proteomes" id="UP000516437">
    <property type="component" value="Chromosome 2"/>
</dbReference>
<dbReference type="AlphaFoldDB" id="A0A6A1WFI7"/>
<dbReference type="OrthoDB" id="722701at2759"/>
<proteinExistence type="predicted"/>
<gene>
    <name evidence="1" type="ORF">CJ030_MR2G010234</name>
</gene>
<dbReference type="InterPro" id="IPR056895">
    <property type="entry name" value="AtTam9"/>
</dbReference>